<sequence length="126" mass="13797">MMGGARVRQEEPSVQKEANSWVFARSFRSEEEAVRLANDTPYGLANAVYSVDAARLARVASQLKSGIVWENCSQVLFPSTPFGGKKGKASGFGFEQGLAGLKEFLAEKTVVGTSRPSYNWQIYKKA</sequence>
<comment type="caution">
    <text evidence="2">The sequence shown here is derived from an EMBL/GenBank/DDBJ whole genome shotgun (WGS) entry which is preliminary data.</text>
</comment>
<dbReference type="InterPro" id="IPR016161">
    <property type="entry name" value="Ald_DH/histidinol_DH"/>
</dbReference>
<reference evidence="2 3" key="1">
    <citation type="submission" date="2016-02" db="EMBL/GenBank/DDBJ databases">
        <title>Genome analysis of coral dinoflagellate symbionts highlights evolutionary adaptations to a symbiotic lifestyle.</title>
        <authorList>
            <person name="Aranda M."/>
            <person name="Li Y."/>
            <person name="Liew Y.J."/>
            <person name="Baumgarten S."/>
            <person name="Simakov O."/>
            <person name="Wilson M."/>
            <person name="Piel J."/>
            <person name="Ashoor H."/>
            <person name="Bougouffa S."/>
            <person name="Bajic V.B."/>
            <person name="Ryu T."/>
            <person name="Ravasi T."/>
            <person name="Bayer T."/>
            <person name="Micklem G."/>
            <person name="Kim H."/>
            <person name="Bhak J."/>
            <person name="Lajeunesse T.C."/>
            <person name="Voolstra C.R."/>
        </authorList>
    </citation>
    <scope>NUCLEOTIDE SEQUENCE [LARGE SCALE GENOMIC DNA]</scope>
    <source>
        <strain evidence="2 3">CCMP2467</strain>
    </source>
</reference>
<evidence type="ECO:0000259" key="1">
    <source>
        <dbReference type="Pfam" id="PF00171"/>
    </source>
</evidence>
<dbReference type="InterPro" id="IPR015590">
    <property type="entry name" value="Aldehyde_DH_dom"/>
</dbReference>
<dbReference type="Gene3D" id="3.40.309.10">
    <property type="entry name" value="Aldehyde Dehydrogenase, Chain A, domain 2"/>
    <property type="match status" value="1"/>
</dbReference>
<dbReference type="Pfam" id="PF00171">
    <property type="entry name" value="Aldedh"/>
    <property type="match status" value="1"/>
</dbReference>
<dbReference type="EMBL" id="LSRX01000111">
    <property type="protein sequence ID" value="OLQ08736.1"/>
    <property type="molecule type" value="Genomic_DNA"/>
</dbReference>
<name>A0A1Q9EMR1_SYMMI</name>
<feature type="domain" description="Aldehyde dehydrogenase" evidence="1">
    <location>
        <begin position="25"/>
        <end position="110"/>
    </location>
</feature>
<organism evidence="2 3">
    <name type="scientific">Symbiodinium microadriaticum</name>
    <name type="common">Dinoflagellate</name>
    <name type="synonym">Zooxanthella microadriatica</name>
    <dbReference type="NCBI Taxonomy" id="2951"/>
    <lineage>
        <taxon>Eukaryota</taxon>
        <taxon>Sar</taxon>
        <taxon>Alveolata</taxon>
        <taxon>Dinophyceae</taxon>
        <taxon>Suessiales</taxon>
        <taxon>Symbiodiniaceae</taxon>
        <taxon>Symbiodinium</taxon>
    </lineage>
</organism>
<dbReference type="PANTHER" id="PTHR42804:SF1">
    <property type="entry name" value="ALDEHYDE DEHYDROGENASE-RELATED"/>
    <property type="match status" value="1"/>
</dbReference>
<dbReference type="GO" id="GO:0016620">
    <property type="term" value="F:oxidoreductase activity, acting on the aldehyde or oxo group of donors, NAD or NADP as acceptor"/>
    <property type="evidence" value="ECO:0007669"/>
    <property type="project" value="InterPro"/>
</dbReference>
<keyword evidence="3" id="KW-1185">Reference proteome</keyword>
<dbReference type="OrthoDB" id="443952at2759"/>
<protein>
    <submittedName>
        <fullName evidence="2">Betaine aldehyde dehydrogenase</fullName>
    </submittedName>
</protein>
<dbReference type="InterPro" id="IPR016163">
    <property type="entry name" value="Ald_DH_C"/>
</dbReference>
<accession>A0A1Q9EMR1</accession>
<dbReference type="InterPro" id="IPR016162">
    <property type="entry name" value="Ald_DH_N"/>
</dbReference>
<dbReference type="AlphaFoldDB" id="A0A1Q9EMR1"/>
<evidence type="ECO:0000313" key="2">
    <source>
        <dbReference type="EMBL" id="OLQ08736.1"/>
    </source>
</evidence>
<gene>
    <name evidence="2" type="ORF">AK812_SmicGene7739</name>
</gene>
<evidence type="ECO:0000313" key="3">
    <source>
        <dbReference type="Proteomes" id="UP000186817"/>
    </source>
</evidence>
<dbReference type="SUPFAM" id="SSF53720">
    <property type="entry name" value="ALDH-like"/>
    <property type="match status" value="1"/>
</dbReference>
<dbReference type="OMA" id="TIYEMEC"/>
<proteinExistence type="predicted"/>
<dbReference type="PANTHER" id="PTHR42804">
    <property type="entry name" value="ALDEHYDE DEHYDROGENASE"/>
    <property type="match status" value="1"/>
</dbReference>
<dbReference type="Gene3D" id="3.40.605.10">
    <property type="entry name" value="Aldehyde Dehydrogenase, Chain A, domain 1"/>
    <property type="match status" value="1"/>
</dbReference>
<dbReference type="Proteomes" id="UP000186817">
    <property type="component" value="Unassembled WGS sequence"/>
</dbReference>